<evidence type="ECO:0000256" key="10">
    <source>
        <dbReference type="SAM" id="Phobius"/>
    </source>
</evidence>
<dbReference type="Gene3D" id="2.70.150.10">
    <property type="entry name" value="Calcium-transporting ATPase, cytoplasmic transduction domain A"/>
    <property type="match status" value="1"/>
</dbReference>
<sequence length="904" mass="97838">MGRLIKNHWARLIIMTASAYQVVAAIEGFFWPKIFWDFLTKTLDPAVKPIPALQIINLVMGLFMFALEWPMPLLAGTALHRSLEFRLVMLPLTTLAASLLYQATNPAIYYLTALIVYFWAYSEGEVNILFSGTTVVVGRAKAVVVLTGTGTAIGDIHESITAQISEPTPLKQKLNDFGDSLAKVITVICILVWLINIPHFNDPSHGTWTKGAIYYLKIAVSLGVAAIPEGLAVVITTCLALGTRKMAAKNAVVRSLPSVETLGSCSVICSDKTGTLTTNQMSVNKVVYLNESGTDLIELDVEGSTFSPKGAITSNGQPVKDLPRSSHTVRQITEVAALCNDSKLAYDPKTDSYSNVGEPTEGALRVLVEKLGPSAPASSAPDAFLHHASAHYENQYRRLATYEFSRDRKSMSVVVQNGKEQKLLVKGAPESILERCSHTLLGADGKRQALDRKTQDLITKEIVEYGNRGMRVIALASIENVGNNALLKNAKSTAQYAELEQNMTFVGLVGMLDPPREEVATSIRKCKEAGIRVIVITGDNRNTAESICRQIGVFGENEDLTGKELASFVDFQKTLSQLGYNSGSVLIRLSFRKTDKTLFESMTEISQFFADVEAEEKEAAAVPATTATVPETVAQPEPDSTAEQSTEPQVASIPEPASAQPEQTPSGAMDVDPAPITLPSDPLQPVGVFQAPIGTTIAAASMPMSESDFTPSIQQAQLHQARLLQSSHNKRLPSDKEIEEKAQAEEAKLASVSSVPVKVRFPDNTSAQWVFGPEATGAVLYEAVRSVMANGGQKFRLVLPGGKDVVKDSRGPNTLLIHDYKMTRSVLVNFVWDDSVPGDVRKQAFLKGSVAQRATAVKVPELPKEQEVDDRAPVVPSSKPEGSDRGDGGAGKKLPKWLKLPGKK</sequence>
<dbReference type="FunFam" id="3.40.1110.10:FF:000021">
    <property type="entry name" value="calcium-transporting ATPase, endoplasmic reticulum-type"/>
    <property type="match status" value="1"/>
</dbReference>
<feature type="transmembrane region" description="Helical" evidence="10">
    <location>
        <begin position="12"/>
        <end position="31"/>
    </location>
</feature>
<dbReference type="NCBIfam" id="TIGR01494">
    <property type="entry name" value="ATPase_P-type"/>
    <property type="match status" value="1"/>
</dbReference>
<evidence type="ECO:0000313" key="13">
    <source>
        <dbReference type="Proteomes" id="UP000045706"/>
    </source>
</evidence>
<dbReference type="GO" id="GO:0006812">
    <property type="term" value="P:monoatomic cation transport"/>
    <property type="evidence" value="ECO:0007669"/>
    <property type="project" value="UniProtKB-ARBA"/>
</dbReference>
<dbReference type="InterPro" id="IPR001757">
    <property type="entry name" value="P_typ_ATPase"/>
</dbReference>
<feature type="transmembrane region" description="Helical" evidence="10">
    <location>
        <begin position="107"/>
        <end position="122"/>
    </location>
</feature>
<dbReference type="Gene3D" id="3.40.1110.10">
    <property type="entry name" value="Calcium-transporting ATPase, cytoplasmic domain N"/>
    <property type="match status" value="1"/>
</dbReference>
<keyword evidence="4" id="KW-0067">ATP-binding</keyword>
<proteinExistence type="predicted"/>
<dbReference type="GO" id="GO:0016020">
    <property type="term" value="C:membrane"/>
    <property type="evidence" value="ECO:0007669"/>
    <property type="project" value="UniProtKB-SubCell"/>
</dbReference>
<evidence type="ECO:0000313" key="12">
    <source>
        <dbReference type="EMBL" id="CRK46168.1"/>
    </source>
</evidence>
<dbReference type="Gene3D" id="1.20.1110.10">
    <property type="entry name" value="Calcium-transporting ATPase, transmembrane domain"/>
    <property type="match status" value="1"/>
</dbReference>
<evidence type="ECO:0000256" key="8">
    <source>
        <dbReference type="ARBA" id="ARBA00023136"/>
    </source>
</evidence>
<dbReference type="InterPro" id="IPR023298">
    <property type="entry name" value="ATPase_P-typ_TM_dom_sf"/>
</dbReference>
<dbReference type="GO" id="GO:0005524">
    <property type="term" value="F:ATP binding"/>
    <property type="evidence" value="ECO:0007669"/>
    <property type="project" value="UniProtKB-KW"/>
</dbReference>
<keyword evidence="2 10" id="KW-0812">Transmembrane</keyword>
<dbReference type="SUPFAM" id="SSF56784">
    <property type="entry name" value="HAD-like"/>
    <property type="match status" value="1"/>
</dbReference>
<feature type="region of interest" description="Disordered" evidence="9">
    <location>
        <begin position="856"/>
        <end position="904"/>
    </location>
</feature>
<dbReference type="PANTHER" id="PTHR42861">
    <property type="entry name" value="CALCIUM-TRANSPORTING ATPASE"/>
    <property type="match status" value="1"/>
</dbReference>
<evidence type="ECO:0000256" key="9">
    <source>
        <dbReference type="SAM" id="MobiDB-lite"/>
    </source>
</evidence>
<keyword evidence="7 10" id="KW-1133">Transmembrane helix</keyword>
<dbReference type="InterPro" id="IPR023299">
    <property type="entry name" value="ATPase_P-typ_cyto_dom_N"/>
</dbReference>
<dbReference type="SUPFAM" id="SSF81660">
    <property type="entry name" value="Metal cation-transporting ATPase, ATP-binding domain N"/>
    <property type="match status" value="1"/>
</dbReference>
<dbReference type="FunFam" id="1.20.1110.10:FF:000065">
    <property type="entry name" value="Sarcoplasmic/endoplasmic reticulum calcium ATPase 1"/>
    <property type="match status" value="1"/>
</dbReference>
<reference evidence="13" key="1">
    <citation type="submission" date="2015-05" db="EMBL/GenBank/DDBJ databases">
        <authorList>
            <person name="Fogelqvist Johan"/>
        </authorList>
    </citation>
    <scope>NUCLEOTIDE SEQUENCE [LARGE SCALE GENOMIC DNA]</scope>
</reference>
<accession>A0A0G4NIC0</accession>
<keyword evidence="3" id="KW-0547">Nucleotide-binding</keyword>
<evidence type="ECO:0000256" key="3">
    <source>
        <dbReference type="ARBA" id="ARBA00022741"/>
    </source>
</evidence>
<dbReference type="InterPro" id="IPR018303">
    <property type="entry name" value="ATPase_P-typ_P_site"/>
</dbReference>
<evidence type="ECO:0000256" key="5">
    <source>
        <dbReference type="ARBA" id="ARBA00022842"/>
    </source>
</evidence>
<keyword evidence="8 10" id="KW-0472">Membrane</keyword>
<evidence type="ECO:0000259" key="11">
    <source>
        <dbReference type="Pfam" id="PF24853"/>
    </source>
</evidence>
<evidence type="ECO:0000256" key="2">
    <source>
        <dbReference type="ARBA" id="ARBA00022692"/>
    </source>
</evidence>
<dbReference type="SUPFAM" id="SSF81665">
    <property type="entry name" value="Calcium ATPase, transmembrane domain M"/>
    <property type="match status" value="1"/>
</dbReference>
<feature type="domain" description="DUF7727" evidence="11">
    <location>
        <begin position="1"/>
        <end position="125"/>
    </location>
</feature>
<comment type="subcellular location">
    <subcellularLocation>
        <location evidence="1">Membrane</location>
        <topology evidence="1">Multi-pass membrane protein</topology>
    </subcellularLocation>
</comment>
<dbReference type="SUPFAM" id="SSF54236">
    <property type="entry name" value="Ubiquitin-like"/>
    <property type="match status" value="1"/>
</dbReference>
<gene>
    <name evidence="12" type="ORF">BN1723_006899</name>
</gene>
<name>A0A0G4NIC0_VERLO</name>
<dbReference type="Proteomes" id="UP000045706">
    <property type="component" value="Unassembled WGS sequence"/>
</dbReference>
<feature type="compositionally biased region" description="Low complexity" evidence="9">
    <location>
        <begin position="620"/>
        <end position="634"/>
    </location>
</feature>
<dbReference type="InterPro" id="IPR036412">
    <property type="entry name" value="HAD-like_sf"/>
</dbReference>
<evidence type="ECO:0000256" key="6">
    <source>
        <dbReference type="ARBA" id="ARBA00022967"/>
    </source>
</evidence>
<dbReference type="EMBL" id="CVQI01035384">
    <property type="protein sequence ID" value="CRK46168.1"/>
    <property type="molecule type" value="Genomic_DNA"/>
</dbReference>
<dbReference type="AlphaFoldDB" id="A0A0G4NIC0"/>
<protein>
    <recommendedName>
        <fullName evidence="11">DUF7727 domain-containing protein</fullName>
    </recommendedName>
</protein>
<keyword evidence="5" id="KW-0460">Magnesium</keyword>
<feature type="compositionally biased region" description="Basic residues" evidence="9">
    <location>
        <begin position="893"/>
        <end position="904"/>
    </location>
</feature>
<dbReference type="InterPro" id="IPR056144">
    <property type="entry name" value="DUF7727"/>
</dbReference>
<evidence type="ECO:0000256" key="4">
    <source>
        <dbReference type="ARBA" id="ARBA00022840"/>
    </source>
</evidence>
<feature type="transmembrane region" description="Helical" evidence="10">
    <location>
        <begin position="212"/>
        <end position="241"/>
    </location>
</feature>
<evidence type="ECO:0000256" key="7">
    <source>
        <dbReference type="ARBA" id="ARBA00022989"/>
    </source>
</evidence>
<dbReference type="Pfam" id="PF24853">
    <property type="entry name" value="DUF7727"/>
    <property type="match status" value="1"/>
</dbReference>
<dbReference type="PROSITE" id="PS00154">
    <property type="entry name" value="ATPASE_E1_E2"/>
    <property type="match status" value="1"/>
</dbReference>
<dbReference type="InterPro" id="IPR029071">
    <property type="entry name" value="Ubiquitin-like_domsf"/>
</dbReference>
<dbReference type="Gene3D" id="3.40.50.1000">
    <property type="entry name" value="HAD superfamily/HAD-like"/>
    <property type="match status" value="1"/>
</dbReference>
<dbReference type="Pfam" id="PF13246">
    <property type="entry name" value="Cation_ATPase"/>
    <property type="match status" value="1"/>
</dbReference>
<dbReference type="GO" id="GO:0016887">
    <property type="term" value="F:ATP hydrolysis activity"/>
    <property type="evidence" value="ECO:0007669"/>
    <property type="project" value="InterPro"/>
</dbReference>
<dbReference type="PRINTS" id="PR00119">
    <property type="entry name" value="CATATPASE"/>
</dbReference>
<feature type="compositionally biased region" description="Basic and acidic residues" evidence="9">
    <location>
        <begin position="861"/>
        <end position="872"/>
    </location>
</feature>
<dbReference type="InterPro" id="IPR023214">
    <property type="entry name" value="HAD_sf"/>
</dbReference>
<keyword evidence="6" id="KW-1278">Translocase</keyword>
<feature type="transmembrane region" description="Helical" evidence="10">
    <location>
        <begin position="51"/>
        <end position="71"/>
    </location>
</feature>
<feature type="transmembrane region" description="Helical" evidence="10">
    <location>
        <begin position="181"/>
        <end position="200"/>
    </location>
</feature>
<evidence type="ECO:0000256" key="1">
    <source>
        <dbReference type="ARBA" id="ARBA00004141"/>
    </source>
</evidence>
<feature type="region of interest" description="Disordered" evidence="9">
    <location>
        <begin position="620"/>
        <end position="683"/>
    </location>
</feature>
<organism evidence="12 13">
    <name type="scientific">Verticillium longisporum</name>
    <name type="common">Verticillium dahliae var. longisporum</name>
    <dbReference type="NCBI Taxonomy" id="100787"/>
    <lineage>
        <taxon>Eukaryota</taxon>
        <taxon>Fungi</taxon>
        <taxon>Dikarya</taxon>
        <taxon>Ascomycota</taxon>
        <taxon>Pezizomycotina</taxon>
        <taxon>Sordariomycetes</taxon>
        <taxon>Hypocreomycetidae</taxon>
        <taxon>Glomerellales</taxon>
        <taxon>Plectosphaerellaceae</taxon>
        <taxon>Verticillium</taxon>
    </lineage>
</organism>